<keyword evidence="1" id="KW-0472">Membrane</keyword>
<feature type="transmembrane region" description="Helical" evidence="1">
    <location>
        <begin position="288"/>
        <end position="305"/>
    </location>
</feature>
<feature type="transmembrane region" description="Helical" evidence="1">
    <location>
        <begin position="246"/>
        <end position="276"/>
    </location>
</feature>
<feature type="transmembrane region" description="Helical" evidence="1">
    <location>
        <begin position="76"/>
        <end position="94"/>
    </location>
</feature>
<dbReference type="Proteomes" id="UP000525652">
    <property type="component" value="Unassembled WGS sequence"/>
</dbReference>
<feature type="transmembrane region" description="Helical" evidence="1">
    <location>
        <begin position="172"/>
        <end position="205"/>
    </location>
</feature>
<comment type="caution">
    <text evidence="2">The sequence shown here is derived from an EMBL/GenBank/DDBJ whole genome shotgun (WGS) entry which is preliminary data.</text>
</comment>
<feature type="transmembrane region" description="Helical" evidence="1">
    <location>
        <begin position="12"/>
        <end position="33"/>
    </location>
</feature>
<feature type="transmembrane region" description="Helical" evidence="1">
    <location>
        <begin position="45"/>
        <end position="64"/>
    </location>
</feature>
<evidence type="ECO:0000313" key="2">
    <source>
        <dbReference type="EMBL" id="MBC2603570.1"/>
    </source>
</evidence>
<proteinExistence type="predicted"/>
<dbReference type="RefSeq" id="WP_185694194.1">
    <property type="nucleotide sequence ID" value="NZ_JACHVA010000127.1"/>
</dbReference>
<feature type="transmembrane region" description="Helical" evidence="1">
    <location>
        <begin position="217"/>
        <end position="234"/>
    </location>
</feature>
<keyword evidence="1" id="KW-0812">Transmembrane</keyword>
<gene>
    <name evidence="2" type="ORF">H5P30_17450</name>
</gene>
<accession>A0A7X1B360</accession>
<dbReference type="AlphaFoldDB" id="A0A7X1B360"/>
<dbReference type="EMBL" id="JACHVA010000127">
    <property type="protein sequence ID" value="MBC2603570.1"/>
    <property type="molecule type" value="Genomic_DNA"/>
</dbReference>
<evidence type="ECO:0008006" key="4">
    <source>
        <dbReference type="Google" id="ProtNLM"/>
    </source>
</evidence>
<evidence type="ECO:0000313" key="3">
    <source>
        <dbReference type="Proteomes" id="UP000525652"/>
    </source>
</evidence>
<protein>
    <recommendedName>
        <fullName evidence="4">Glycosyltransferase RgtA/B/C/D-like domain-containing protein</fullName>
    </recommendedName>
</protein>
<sequence length="626" mass="70417">MNPALQDSRIPLLRLGLFLLVAALSFYLGFFAFGIGTAVNVVRGSAYVVLLFSVGGFVWFGLRIFKAHRSEICKAYRHPVAWIVIAGTGWLMFANQPLGYRTVMDEIILSSTSRQFHLEREPLVPRSAFIERGELKVDRAFLDKRPLLYPFFVSILHDTTGYRIENAFYLNVAFSFALLLLAWGIGFAIAGLPGGIFSTVILATLPLIPMMGSGGGFEIANTLFTVIFFLSVWACLEKPGTDSISFLIFATILLAHLRYESALFVLFAGITILFAWKKLGHIRIPASLLLAPFLLIILPLQQQVFEGNEKFWQLDDVEGASSVFSLQYAPDNLGHALNYFLSGENYVPTSLLLFLLGSIGVIFVAIHLRRWLLDREAKKQAMAIFWCALLLQAFLILTYFWGQLDQPIIYRLSFPIWIWFWISALYCFRTWLTRPNIGKILLSISIGTFILFSIPNYSTHAFSLRHAPPEIYNRTSAWANENLTSRSMILTRTAPFWINMGMPSYAPAKTDDSLSLLKQIRNSKAYDGLYLFEPTRIDSDSKSFVPMEPLPIVDRLTTDLIWEFQADEAYGARILKIVDIDASPVPNKDEEDSSQAEKGSLTLSETAIYSSELEAATNVISENDNG</sequence>
<feature type="transmembrane region" description="Helical" evidence="1">
    <location>
        <begin position="440"/>
        <end position="458"/>
    </location>
</feature>
<feature type="transmembrane region" description="Helical" evidence="1">
    <location>
        <begin position="380"/>
        <end position="402"/>
    </location>
</feature>
<feature type="transmembrane region" description="Helical" evidence="1">
    <location>
        <begin position="408"/>
        <end position="428"/>
    </location>
</feature>
<keyword evidence="1" id="KW-1133">Transmembrane helix</keyword>
<evidence type="ECO:0000256" key="1">
    <source>
        <dbReference type="SAM" id="Phobius"/>
    </source>
</evidence>
<keyword evidence="3" id="KW-1185">Reference proteome</keyword>
<reference evidence="2 3" key="1">
    <citation type="submission" date="2020-07" db="EMBL/GenBank/DDBJ databases">
        <authorList>
            <person name="Feng X."/>
        </authorList>
    </citation>
    <scope>NUCLEOTIDE SEQUENCE [LARGE SCALE GENOMIC DNA]</scope>
    <source>
        <strain evidence="2 3">JCM14086</strain>
    </source>
</reference>
<organism evidence="2 3">
    <name type="scientific">Puniceicoccus vermicola</name>
    <dbReference type="NCBI Taxonomy" id="388746"/>
    <lineage>
        <taxon>Bacteria</taxon>
        <taxon>Pseudomonadati</taxon>
        <taxon>Verrucomicrobiota</taxon>
        <taxon>Opitutia</taxon>
        <taxon>Puniceicoccales</taxon>
        <taxon>Puniceicoccaceae</taxon>
        <taxon>Puniceicoccus</taxon>
    </lineage>
</organism>
<name>A0A7X1B360_9BACT</name>
<feature type="transmembrane region" description="Helical" evidence="1">
    <location>
        <begin position="346"/>
        <end position="368"/>
    </location>
</feature>